<accession>A0A4Z2H622</accession>
<sequence>MGAEALAADAGLAPQAALANACTSVMSRLECQPGMVWLALQRELSGVTSLISRNFSGQTSTVTAAPCCCRCRREVPLTFRPHGREFVFLETYQRVSPKSLAGWESGSNACVEGVSYQGSCHALLISGPAEFLNPSQRVRQPLEFPQNRGTKIVGAPEKLTVAAEKQLMFQDKA</sequence>
<gene>
    <name evidence="1" type="ORF">EYF80_028454</name>
</gene>
<dbReference type="EMBL" id="SRLO01000317">
    <property type="protein sequence ID" value="TNN61327.1"/>
    <property type="molecule type" value="Genomic_DNA"/>
</dbReference>
<keyword evidence="2" id="KW-1185">Reference proteome</keyword>
<name>A0A4Z2H622_9TELE</name>
<organism evidence="1 2">
    <name type="scientific">Liparis tanakae</name>
    <name type="common">Tanaka's snailfish</name>
    <dbReference type="NCBI Taxonomy" id="230148"/>
    <lineage>
        <taxon>Eukaryota</taxon>
        <taxon>Metazoa</taxon>
        <taxon>Chordata</taxon>
        <taxon>Craniata</taxon>
        <taxon>Vertebrata</taxon>
        <taxon>Euteleostomi</taxon>
        <taxon>Actinopterygii</taxon>
        <taxon>Neopterygii</taxon>
        <taxon>Teleostei</taxon>
        <taxon>Neoteleostei</taxon>
        <taxon>Acanthomorphata</taxon>
        <taxon>Eupercaria</taxon>
        <taxon>Perciformes</taxon>
        <taxon>Cottioidei</taxon>
        <taxon>Cottales</taxon>
        <taxon>Liparidae</taxon>
        <taxon>Liparis</taxon>
    </lineage>
</organism>
<reference evidence="1 2" key="1">
    <citation type="submission" date="2019-03" db="EMBL/GenBank/DDBJ databases">
        <title>First draft genome of Liparis tanakae, snailfish: a comprehensive survey of snailfish specific genes.</title>
        <authorList>
            <person name="Kim W."/>
            <person name="Song I."/>
            <person name="Jeong J.-H."/>
            <person name="Kim D."/>
            <person name="Kim S."/>
            <person name="Ryu S."/>
            <person name="Song J.Y."/>
            <person name="Lee S.K."/>
        </authorList>
    </citation>
    <scope>NUCLEOTIDE SEQUENCE [LARGE SCALE GENOMIC DNA]</scope>
    <source>
        <tissue evidence="1">Muscle</tissue>
    </source>
</reference>
<dbReference type="AlphaFoldDB" id="A0A4Z2H622"/>
<evidence type="ECO:0000313" key="1">
    <source>
        <dbReference type="EMBL" id="TNN61327.1"/>
    </source>
</evidence>
<dbReference type="Proteomes" id="UP000314294">
    <property type="component" value="Unassembled WGS sequence"/>
</dbReference>
<protein>
    <submittedName>
        <fullName evidence="1">Uncharacterized protein</fullName>
    </submittedName>
</protein>
<comment type="caution">
    <text evidence="1">The sequence shown here is derived from an EMBL/GenBank/DDBJ whole genome shotgun (WGS) entry which is preliminary data.</text>
</comment>
<evidence type="ECO:0000313" key="2">
    <source>
        <dbReference type="Proteomes" id="UP000314294"/>
    </source>
</evidence>
<proteinExistence type="predicted"/>